<dbReference type="Araport" id="AT2G15670"/>
<gene>
    <name evidence="2" type="ordered locus">At2g15670</name>
    <name evidence="3" type="ordered locus">AXX17_At2g10820</name>
</gene>
<dbReference type="RefSeq" id="NP_179169.1">
    <property type="nucleotide sequence ID" value="NM_127128.1"/>
</dbReference>
<dbReference type="ExpressionAtlas" id="A0A178VUJ0">
    <property type="expression patterns" value="differential"/>
</dbReference>
<organism evidence="3 4">
    <name type="scientific">Arabidopsis thaliana</name>
    <name type="common">Mouse-ear cress</name>
    <dbReference type="NCBI Taxonomy" id="3702"/>
    <lineage>
        <taxon>Eukaryota</taxon>
        <taxon>Viridiplantae</taxon>
        <taxon>Streptophyta</taxon>
        <taxon>Embryophyta</taxon>
        <taxon>Tracheophyta</taxon>
        <taxon>Spermatophyta</taxon>
        <taxon>Magnoliopsida</taxon>
        <taxon>eudicotyledons</taxon>
        <taxon>Gunneridae</taxon>
        <taxon>Pentapetalae</taxon>
        <taxon>rosids</taxon>
        <taxon>malvids</taxon>
        <taxon>Brassicales</taxon>
        <taxon>Brassicaceae</taxon>
        <taxon>Camelineae</taxon>
        <taxon>Arabidopsis</taxon>
    </lineage>
</organism>
<dbReference type="Proteomes" id="UP000078284">
    <property type="component" value="Chromosome 2"/>
</dbReference>
<protein>
    <submittedName>
        <fullName evidence="3">Uncharacterized protein</fullName>
    </submittedName>
</protein>
<evidence type="ECO:0000256" key="1">
    <source>
        <dbReference type="SAM" id="Phobius"/>
    </source>
</evidence>
<evidence type="ECO:0000313" key="4">
    <source>
        <dbReference type="Proteomes" id="UP000078284"/>
    </source>
</evidence>
<keyword evidence="1" id="KW-1133">Transmembrane helix</keyword>
<dbReference type="KEGG" id="ath:AT2G15670"/>
<keyword evidence="1" id="KW-0472">Membrane</keyword>
<comment type="caution">
    <text evidence="3">The sequence shown here is derived from an EMBL/GenBank/DDBJ whole genome shotgun (WGS) entry which is preliminary data.</text>
</comment>
<dbReference type="GeneID" id="816060"/>
<dbReference type="AlphaFoldDB" id="A0A178VUJ0"/>
<name>A0A178VUJ0_ARATH</name>
<reference evidence="4" key="1">
    <citation type="journal article" date="2016" name="Proc. Natl. Acad. Sci. U.S.A.">
        <title>Chromosome-level assembly of Arabidopsis thaliana Ler reveals the extent of translocation and inversion polymorphisms.</title>
        <authorList>
            <person name="Zapata L."/>
            <person name="Ding J."/>
            <person name="Willing E.M."/>
            <person name="Hartwig B."/>
            <person name="Bezdan D."/>
            <person name="Jiao W.B."/>
            <person name="Patel V."/>
            <person name="Velikkakam James G."/>
            <person name="Koornneef M."/>
            <person name="Ossowski S."/>
            <person name="Schneeberger K."/>
        </authorList>
    </citation>
    <scope>NUCLEOTIDE SEQUENCE [LARGE SCALE GENOMIC DNA]</scope>
    <source>
        <strain evidence="4">cv. Landsberg erecta</strain>
    </source>
</reference>
<accession>A0A178VUJ0</accession>
<evidence type="ECO:0000313" key="3">
    <source>
        <dbReference type="EMBL" id="OAP10060.1"/>
    </source>
</evidence>
<keyword evidence="1" id="KW-0812">Transmembrane</keyword>
<proteinExistence type="predicted"/>
<feature type="transmembrane region" description="Helical" evidence="1">
    <location>
        <begin position="171"/>
        <end position="191"/>
    </location>
</feature>
<dbReference type="EMBL" id="LUHQ01000002">
    <property type="protein sequence ID" value="OAP10060.1"/>
    <property type="molecule type" value="Genomic_DNA"/>
</dbReference>
<evidence type="ECO:0000313" key="2">
    <source>
        <dbReference type="Araport" id="AT2G15670"/>
    </source>
</evidence>
<sequence length="193" mass="22156">MAKPLTGETIRVVFEEESEKQGGKESYMRKNKHRRVGKYSKFLYTSKRKYSKFQDISVIEQVGNTERHARVLKTPGSVQTLYCWDGMRVNVQLYVVESSNVLSTPIVVFKSTSQVLPIPDSQNKEQVCDVQRRQCSHTDSQNGLPKPASEFSIKGGEKVNILYGGLSPLEMLLCSHLFFFFNNFYVLMFFYGK</sequence>